<dbReference type="CDD" id="cd00037">
    <property type="entry name" value="CLECT"/>
    <property type="match status" value="1"/>
</dbReference>
<keyword evidence="1" id="KW-0732">Signal</keyword>
<dbReference type="InterPro" id="IPR016187">
    <property type="entry name" value="CTDL_fold"/>
</dbReference>
<dbReference type="KEGG" id="dpa:109538310"/>
<feature type="non-terminal residue" evidence="3">
    <location>
        <position position="1"/>
    </location>
</feature>
<keyword evidence="5" id="KW-1185">Reference proteome</keyword>
<dbReference type="OrthoDB" id="8032540at2759"/>
<dbReference type="AlphaFoldDB" id="N6U751"/>
<dbReference type="HOGENOM" id="CLU_049894_10_0_1"/>
<feature type="domain" description="C-type lectin" evidence="2">
    <location>
        <begin position="24"/>
        <end position="147"/>
    </location>
</feature>
<reference evidence="3 5" key="1">
    <citation type="journal article" date="2013" name="Genome Biol.">
        <title>Draft genome of the mountain pine beetle, Dendroctonus ponderosae Hopkins, a major forest pest.</title>
        <authorList>
            <person name="Keeling C.I."/>
            <person name="Yuen M.M."/>
            <person name="Liao N.Y."/>
            <person name="Docking T.R."/>
            <person name="Chan S.K."/>
            <person name="Taylor G.A."/>
            <person name="Palmquist D.L."/>
            <person name="Jackman S.D."/>
            <person name="Nguyen A."/>
            <person name="Li M."/>
            <person name="Henderson H."/>
            <person name="Janes J.K."/>
            <person name="Zhao Y."/>
            <person name="Pandoh P."/>
            <person name="Moore R."/>
            <person name="Sperling F.A."/>
            <person name="Huber D.P."/>
            <person name="Birol I."/>
            <person name="Jones S.J."/>
            <person name="Bohlmann J."/>
        </authorList>
    </citation>
    <scope>NUCLEOTIDE SEQUENCE</scope>
</reference>
<dbReference type="InterPro" id="IPR001304">
    <property type="entry name" value="C-type_lectin-like"/>
</dbReference>
<dbReference type="PROSITE" id="PS50041">
    <property type="entry name" value="C_TYPE_LECTIN_2"/>
    <property type="match status" value="1"/>
</dbReference>
<name>N6U751_DENPD</name>
<dbReference type="PANTHER" id="PTHR22803">
    <property type="entry name" value="MANNOSE, PHOSPHOLIPASE, LECTIN RECEPTOR RELATED"/>
    <property type="match status" value="1"/>
</dbReference>
<dbReference type="Pfam" id="PF00059">
    <property type="entry name" value="Lectin_C"/>
    <property type="match status" value="1"/>
</dbReference>
<dbReference type="InterPro" id="IPR050111">
    <property type="entry name" value="C-type_lectin/snaclec_domain"/>
</dbReference>
<sequence>MMFKLNVLVLVLLIKVINAAVGKYVVSFENTNWYQALINCKTSGMELASIHSEEEQTALEEYLKKNDHNKGYWLGGTKEGNGEYYWATTGLKMVYSKWLFMQPDNAKFDHNFNQGEHCVAWGMPTYSPTPAGWNDLTCSVSLPYICQRIEYCS</sequence>
<accession>N6U751</accession>
<protein>
    <recommendedName>
        <fullName evidence="2">C-type lectin domain-containing protein</fullName>
    </recommendedName>
</protein>
<dbReference type="SMART" id="SM00034">
    <property type="entry name" value="CLECT"/>
    <property type="match status" value="1"/>
</dbReference>
<evidence type="ECO:0000313" key="4">
    <source>
        <dbReference type="EnsemblMetazoa" id="XP_019761044.1"/>
    </source>
</evidence>
<proteinExistence type="predicted"/>
<evidence type="ECO:0000313" key="3">
    <source>
        <dbReference type="EMBL" id="ENN76476.1"/>
    </source>
</evidence>
<dbReference type="EnsemblMetazoa" id="XM_019905485.1">
    <property type="protein sequence ID" value="XP_019761044.1"/>
    <property type="gene ID" value="LOC109538310"/>
</dbReference>
<dbReference type="OMA" id="AINFICE"/>
<dbReference type="Proteomes" id="UP000019118">
    <property type="component" value="Unassembled WGS sequence"/>
</dbReference>
<dbReference type="SUPFAM" id="SSF56436">
    <property type="entry name" value="C-type lectin-like"/>
    <property type="match status" value="1"/>
</dbReference>
<evidence type="ECO:0000313" key="5">
    <source>
        <dbReference type="Proteomes" id="UP000019118"/>
    </source>
</evidence>
<dbReference type="InterPro" id="IPR016186">
    <property type="entry name" value="C-type_lectin-like/link_sf"/>
</dbReference>
<gene>
    <name evidence="4" type="primary">109538310</name>
    <name evidence="3" type="ORF">YQE_06929</name>
</gene>
<dbReference type="Gene3D" id="3.10.100.10">
    <property type="entry name" value="Mannose-Binding Protein A, subunit A"/>
    <property type="match status" value="1"/>
</dbReference>
<feature type="signal peptide" evidence="1">
    <location>
        <begin position="1"/>
        <end position="19"/>
    </location>
</feature>
<reference evidence="4" key="2">
    <citation type="submission" date="2024-08" db="UniProtKB">
        <authorList>
            <consortium name="EnsemblMetazoa"/>
        </authorList>
    </citation>
    <scope>IDENTIFICATION</scope>
</reference>
<evidence type="ECO:0000259" key="2">
    <source>
        <dbReference type="PROSITE" id="PS50041"/>
    </source>
</evidence>
<dbReference type="EMBL" id="KB740975">
    <property type="protein sequence ID" value="ENN76476.1"/>
    <property type="molecule type" value="Genomic_DNA"/>
</dbReference>
<feature type="chain" id="PRO_5010971982" description="C-type lectin domain-containing protein" evidence="1">
    <location>
        <begin position="20"/>
        <end position="153"/>
    </location>
</feature>
<evidence type="ECO:0000256" key="1">
    <source>
        <dbReference type="SAM" id="SignalP"/>
    </source>
</evidence>
<organism evidence="3">
    <name type="scientific">Dendroctonus ponderosae</name>
    <name type="common">Mountain pine beetle</name>
    <dbReference type="NCBI Taxonomy" id="77166"/>
    <lineage>
        <taxon>Eukaryota</taxon>
        <taxon>Metazoa</taxon>
        <taxon>Ecdysozoa</taxon>
        <taxon>Arthropoda</taxon>
        <taxon>Hexapoda</taxon>
        <taxon>Insecta</taxon>
        <taxon>Pterygota</taxon>
        <taxon>Neoptera</taxon>
        <taxon>Endopterygota</taxon>
        <taxon>Coleoptera</taxon>
        <taxon>Polyphaga</taxon>
        <taxon>Cucujiformia</taxon>
        <taxon>Curculionidae</taxon>
        <taxon>Scolytinae</taxon>
        <taxon>Dendroctonus</taxon>
    </lineage>
</organism>